<evidence type="ECO:0000259" key="2">
    <source>
        <dbReference type="Pfam" id="PF13175"/>
    </source>
</evidence>
<evidence type="ECO:0000259" key="3">
    <source>
        <dbReference type="Pfam" id="PF13476"/>
    </source>
</evidence>
<dbReference type="InterPro" id="IPR041685">
    <property type="entry name" value="AAA_GajA/Old/RecF-like"/>
</dbReference>
<dbReference type="SUPFAM" id="SSF52540">
    <property type="entry name" value="P-loop containing nucleoside triphosphate hydrolases"/>
    <property type="match status" value="1"/>
</dbReference>
<dbReference type="Proteomes" id="UP000075635">
    <property type="component" value="Unassembled WGS sequence"/>
</dbReference>
<gene>
    <name evidence="4" type="ORF">BE17_09780</name>
</gene>
<dbReference type="GO" id="GO:0016887">
    <property type="term" value="F:ATP hydrolysis activity"/>
    <property type="evidence" value="ECO:0007669"/>
    <property type="project" value="InterPro"/>
</dbReference>
<evidence type="ECO:0008006" key="6">
    <source>
        <dbReference type="Google" id="ProtNLM"/>
    </source>
</evidence>
<protein>
    <recommendedName>
        <fullName evidence="6">AAA+ ATPase domain-containing protein</fullName>
    </recommendedName>
</protein>
<evidence type="ECO:0000313" key="4">
    <source>
        <dbReference type="EMBL" id="KYF77687.1"/>
    </source>
</evidence>
<dbReference type="InterPro" id="IPR038729">
    <property type="entry name" value="Rad50/SbcC_AAA"/>
</dbReference>
<dbReference type="AlphaFoldDB" id="A0A150RBP7"/>
<evidence type="ECO:0000313" key="5">
    <source>
        <dbReference type="Proteomes" id="UP000075635"/>
    </source>
</evidence>
<feature type="domain" description="Endonuclease GajA/Old nuclease/RecF-like AAA" evidence="2">
    <location>
        <begin position="234"/>
        <end position="333"/>
    </location>
</feature>
<reference evidence="4 5" key="1">
    <citation type="submission" date="2014-02" db="EMBL/GenBank/DDBJ databases">
        <title>The small core and large imbalanced accessory genome model reveals a collaborative survival strategy of Sorangium cellulosum strains in nature.</title>
        <authorList>
            <person name="Han K."/>
            <person name="Peng R."/>
            <person name="Blom J."/>
            <person name="Li Y.-Z."/>
        </authorList>
    </citation>
    <scope>NUCLEOTIDE SEQUENCE [LARGE SCALE GENOMIC DNA]</scope>
    <source>
        <strain evidence="4 5">So0011-07</strain>
    </source>
</reference>
<dbReference type="GO" id="GO:0006302">
    <property type="term" value="P:double-strand break repair"/>
    <property type="evidence" value="ECO:0007669"/>
    <property type="project" value="InterPro"/>
</dbReference>
<feature type="domain" description="Rad50/SbcC-type AAA" evidence="3">
    <location>
        <begin position="4"/>
        <end position="47"/>
    </location>
</feature>
<evidence type="ECO:0000256" key="1">
    <source>
        <dbReference type="SAM" id="Coils"/>
    </source>
</evidence>
<accession>A0A150RBP7</accession>
<sequence length="647" mass="71490">MLTKVTLDRFRGFRSLTVDARQITAIVGRNSSGKTSVLHAIRMALEGLAIGLEEGAPHLDSDLWITVFEGLVWDHARLHPVDDWAELFTDKEVGEGISMSIQLGFEESDLIQALGVTLSYARNDQLRLRVRARSDRAAEEATELPKKSKFRSARLAEVLRRGAPKAVFVPAFYGVTNGEEYRTSAVVSRLLGGGDQSRIVRNFIARLNSDAFNRLSDFLRYSIGATLVRRTTAQDADDVQHLAVYFQDTNGELELGSAGAGLVNMIALYAIMYHFRSDRRQGELGGRPVVYLLDEPEAHLHPKLQGDIGEALAALAAEFGAQLVIATHSIEMINRLGQRRDALLLAVDRASSRAVELASEAALVRELSAWCDLTPFTSLNFLASRRVLFHEGPSDAEILTGCAAIYFRSRPADLAAFKRWTLVSLGGVGNVKAQGVLKAVLTPSLFPALDAKEPVRAICVLDRDAERAWGFRQISELTHGHFEAYELVWPRYSIESMFIEPARLAAWIAAVLPQGAVARDELERYVSEAIKAANQDQRLLDDAEKNLQLAKIRIDQMKLADAIDAAKAQARAEPEIWQKGRDRARVVLWEVRERLATNPLKNQVRVSVTSLIEAASVDKLGDPEVLIPPEIRDLLEHMIAPGGARSA</sequence>
<dbReference type="EMBL" id="JEMB01002869">
    <property type="protein sequence ID" value="KYF77687.1"/>
    <property type="molecule type" value="Genomic_DNA"/>
</dbReference>
<comment type="caution">
    <text evidence="4">The sequence shown here is derived from an EMBL/GenBank/DDBJ whole genome shotgun (WGS) entry which is preliminary data.</text>
</comment>
<dbReference type="Pfam" id="PF13175">
    <property type="entry name" value="AAA_15"/>
    <property type="match status" value="1"/>
</dbReference>
<dbReference type="Pfam" id="PF13476">
    <property type="entry name" value="AAA_23"/>
    <property type="match status" value="1"/>
</dbReference>
<proteinExistence type="predicted"/>
<feature type="coiled-coil region" evidence="1">
    <location>
        <begin position="526"/>
        <end position="560"/>
    </location>
</feature>
<dbReference type="InterPro" id="IPR051396">
    <property type="entry name" value="Bact_Antivir_Def_Nuclease"/>
</dbReference>
<dbReference type="PANTHER" id="PTHR43581:SF2">
    <property type="entry name" value="EXCINUCLEASE ATPASE SUBUNIT"/>
    <property type="match status" value="1"/>
</dbReference>
<organism evidence="4 5">
    <name type="scientific">Sorangium cellulosum</name>
    <name type="common">Polyangium cellulosum</name>
    <dbReference type="NCBI Taxonomy" id="56"/>
    <lineage>
        <taxon>Bacteria</taxon>
        <taxon>Pseudomonadati</taxon>
        <taxon>Myxococcota</taxon>
        <taxon>Polyangia</taxon>
        <taxon>Polyangiales</taxon>
        <taxon>Polyangiaceae</taxon>
        <taxon>Sorangium</taxon>
    </lineage>
</organism>
<keyword evidence="1" id="KW-0175">Coiled coil</keyword>
<dbReference type="InterPro" id="IPR027417">
    <property type="entry name" value="P-loop_NTPase"/>
</dbReference>
<dbReference type="Gene3D" id="3.40.50.300">
    <property type="entry name" value="P-loop containing nucleotide triphosphate hydrolases"/>
    <property type="match status" value="2"/>
</dbReference>
<dbReference type="PANTHER" id="PTHR43581">
    <property type="entry name" value="ATP/GTP PHOSPHATASE"/>
    <property type="match status" value="1"/>
</dbReference>
<name>A0A150RBP7_SORCE</name>